<dbReference type="CDD" id="cd00063">
    <property type="entry name" value="FN3"/>
    <property type="match status" value="1"/>
</dbReference>
<keyword evidence="1" id="KW-0732">Signal</keyword>
<evidence type="ECO:0000256" key="1">
    <source>
        <dbReference type="SAM" id="SignalP"/>
    </source>
</evidence>
<reference evidence="3 4" key="1">
    <citation type="submission" date="2018-05" db="EMBL/GenBank/DDBJ databases">
        <title>Paenibacillus flagellatus sp. nov., isolated from selenium mineral soil.</title>
        <authorList>
            <person name="Dai X."/>
        </authorList>
    </citation>
    <scope>NUCLEOTIDE SEQUENCE [LARGE SCALE GENOMIC DNA]</scope>
    <source>
        <strain evidence="3 4">DXL2</strain>
    </source>
</reference>
<accession>A0A2V5KDE0</accession>
<evidence type="ECO:0000313" key="3">
    <source>
        <dbReference type="EMBL" id="PYI56184.1"/>
    </source>
</evidence>
<keyword evidence="4" id="KW-1185">Reference proteome</keyword>
<feature type="chain" id="PRO_5016082007" description="Fibronectin type-III domain-containing protein" evidence="1">
    <location>
        <begin position="36"/>
        <end position="941"/>
    </location>
</feature>
<dbReference type="Gene3D" id="2.60.40.10">
    <property type="entry name" value="Immunoglobulins"/>
    <property type="match status" value="1"/>
</dbReference>
<dbReference type="InterPro" id="IPR036116">
    <property type="entry name" value="FN3_sf"/>
</dbReference>
<dbReference type="PROSITE" id="PS50853">
    <property type="entry name" value="FN3"/>
    <property type="match status" value="1"/>
</dbReference>
<evidence type="ECO:0000313" key="4">
    <source>
        <dbReference type="Proteomes" id="UP000247476"/>
    </source>
</evidence>
<dbReference type="RefSeq" id="WP_110838713.1">
    <property type="nucleotide sequence ID" value="NZ_QJVJ01000002.1"/>
</dbReference>
<dbReference type="Proteomes" id="UP000247476">
    <property type="component" value="Unassembled WGS sequence"/>
</dbReference>
<dbReference type="SMART" id="SM00060">
    <property type="entry name" value="FN3"/>
    <property type="match status" value="2"/>
</dbReference>
<proteinExistence type="predicted"/>
<evidence type="ECO:0000259" key="2">
    <source>
        <dbReference type="PROSITE" id="PS50853"/>
    </source>
</evidence>
<comment type="caution">
    <text evidence="3">The sequence shown here is derived from an EMBL/GenBank/DDBJ whole genome shotgun (WGS) entry which is preliminary data.</text>
</comment>
<dbReference type="SUPFAM" id="SSF49265">
    <property type="entry name" value="Fibronectin type III"/>
    <property type="match status" value="1"/>
</dbReference>
<dbReference type="InterPro" id="IPR013783">
    <property type="entry name" value="Ig-like_fold"/>
</dbReference>
<feature type="signal peptide" evidence="1">
    <location>
        <begin position="1"/>
        <end position="35"/>
    </location>
</feature>
<gene>
    <name evidence="3" type="ORF">DLM86_04130</name>
</gene>
<dbReference type="OrthoDB" id="3333873at2"/>
<protein>
    <recommendedName>
        <fullName evidence="2">Fibronectin type-III domain-containing protein</fullName>
    </recommendedName>
</protein>
<dbReference type="EMBL" id="QJVJ01000002">
    <property type="protein sequence ID" value="PYI56184.1"/>
    <property type="molecule type" value="Genomic_DNA"/>
</dbReference>
<dbReference type="AlphaFoldDB" id="A0A2V5KDE0"/>
<name>A0A2V5KDE0_9BACL</name>
<feature type="domain" description="Fibronectin type-III" evidence="2">
    <location>
        <begin position="691"/>
        <end position="800"/>
    </location>
</feature>
<dbReference type="InterPro" id="IPR003961">
    <property type="entry name" value="FN3_dom"/>
</dbReference>
<dbReference type="Pfam" id="PF00041">
    <property type="entry name" value="fn3"/>
    <property type="match status" value="1"/>
</dbReference>
<organism evidence="3 4">
    <name type="scientific">Paenibacillus flagellatus</name>
    <dbReference type="NCBI Taxonomy" id="2211139"/>
    <lineage>
        <taxon>Bacteria</taxon>
        <taxon>Bacillati</taxon>
        <taxon>Bacillota</taxon>
        <taxon>Bacilli</taxon>
        <taxon>Bacillales</taxon>
        <taxon>Paenibacillaceae</taxon>
        <taxon>Paenibacillus</taxon>
    </lineage>
</organism>
<sequence length="941" mass="100191">MRGNARGRLGAGVRRLAAAAVAVLLWTAVSGESEAAATNTMTYLDNGTIRLGVDVTWGGSISYLAESGGGGNLVNRHDAGRLIQQSYYGAGLYAGCRWGANPVQGGDIRNNPSGILSYFNDNSTVYVKSRPLDWCLSDVPANAYMENWYTLEGNAVKVVNRFHNFDPGFGTIRDQELPAIFTLESLSSYTRYSGGAPFTGDTVTTSTPGFPNETHYQSEAWGTHLDATGKGIGWYTPNVHYSTNYVYTGAGTGGEYGDKVSYTAPVYRYVVLPDETYQYEYYLVVGTAAETRQLAVAKQVRTASAWDFSADGDREGWSLTAAVDGTGPTGGVWRLTPPAQTAFSIVSPPVTIPASQHLLEIKLDNDTGATSLELSWQRSGYQEPNRTQHSGSAAIPIQSNGVMTTYTYDLSTEPDWAGLIQSLKLTVNGNAASRFDIDSIRIVGGGGSAPVVTNRVATAMSPELARIAFDTDVGATATVEYGPTTAYGMHTPDNINLQTGHTVYLSGLTPGETIHYRIRTRDRDGNETITPDGTLTMPNVPLYAKQWNFDTNGDNEGWIPQRQLSGSSVSGGVLALVSSGSEPKALSPNSLGVSAADYRYVKIRLKNGTAGTTGTLYFQTDADSAWSAQKSVSFEMAPNAEGFAEYTVDMGANPAWQGTIKRLRYDPAAAPGTVSVDYIRIGRIGATDTIPPARVTDLAVTGSTGSSVALSWTAKKDGPGSGAAAFYDIRYSTSPITDGNWASATQAQGEPSPGPAGTVQSYQVTGLSPGVLYYFALRSVDAGGNVSALSNAASWASPGNAVRDWAFDTDGDFEGWIMHNHLSGSTVSGGALHLVSSGNDPYMLSPDSLGVTAAVYDKVRIRLKNNTAATTAQLFFITDADGVWNAAKSVTFTITPNDAFYKEYTVGMSANPLWTGTVRQLRFDPFGVTGTMDVDSLQLTD</sequence>